<sequence>MYIRGSDFVVLYIKNTGKSKTSKKMTEPATEKLIRERLERSGELGKMRAMVVDAALRSISQDSTMVAKLFAPSSTLKAAREESEGKHALAIVMDYLEYLGLNYTLNVLKQEASLMENALEQKDVVLRALNLPDTKSPILTTLIQALGAEDSDAKRGVKEPFVDSTASPLPSSKITVAPNKVEGGEDTTYFISKWTGQTFYRCGGQVSGQQVQLEYLTDCTTYILDPLDSITVDDCEGGELIVAACEGSLFLRNCKNMTVYVGCKQLRARDCEHIVLHLFASTDPVIESSHHMTFKPFNLRLPELKSCFKSAHLDPKLNRFVHVYDFTEDDTKLKMPHFTVLYPNHGLHMTDRCKEKGKPECPPEIEDLLEGRIAPASSSESGRNKSYDIKTGAQKWTEASRDLSDTEREEEEVASDEVREPATSSQPPVQGRVPLAVSVTKPTVPIQAVPVAEAVRRVSDESYSSFDDDYDDDDNADDDALDVDEDSDDF</sequence>
<reference evidence="5 6" key="1">
    <citation type="submission" date="2013-07" db="EMBL/GenBank/DDBJ databases">
        <authorList>
            <person name="Stoco P.H."/>
            <person name="Wagner G."/>
            <person name="Gerber A."/>
            <person name="Zaha A."/>
            <person name="Thompson C."/>
            <person name="Bartholomeu D.C."/>
            <person name="Luckemeyer D.D."/>
            <person name="Bahia D."/>
            <person name="Loreto E."/>
            <person name="Prestes E.B."/>
            <person name="Lima F.M."/>
            <person name="Rodrigues-Luiz G."/>
            <person name="Vallejo G.A."/>
            <person name="Filho J.F."/>
            <person name="Monteiro K.M."/>
            <person name="Tyler K.M."/>
            <person name="de Almeida L.G."/>
            <person name="Ortiz M.F."/>
            <person name="Siervo M.A."/>
            <person name="de Moraes M.H."/>
            <person name="Cunha O.L."/>
            <person name="Mendonca-Neto R."/>
            <person name="Silva R."/>
            <person name="Teixeira S.M."/>
            <person name="Murta S.M."/>
            <person name="Sincero T.C."/>
            <person name="Mendes T.A."/>
            <person name="Urmenyi T.P."/>
            <person name="Silva V.G."/>
            <person name="da Rocha W.D."/>
            <person name="Andersson B."/>
            <person name="Romanha A.J."/>
            <person name="Steindel M."/>
            <person name="de Vasconcelos A.T."/>
            <person name="Grisard E.C."/>
        </authorList>
    </citation>
    <scope>NUCLEOTIDE SEQUENCE [LARGE SCALE GENOMIC DNA]</scope>
    <source>
        <strain evidence="5 6">SC58</strain>
    </source>
</reference>
<dbReference type="Gene3D" id="1.20.960.40">
    <property type="match status" value="1"/>
</dbReference>
<dbReference type="InterPro" id="IPR016098">
    <property type="entry name" value="CAP/MinC_C"/>
</dbReference>
<feature type="domain" description="C-CAP/cofactor C-like" evidence="4">
    <location>
        <begin position="178"/>
        <end position="328"/>
    </location>
</feature>
<dbReference type="InterPro" id="IPR017901">
    <property type="entry name" value="C-CAP_CF_C-like"/>
</dbReference>
<keyword evidence="2" id="KW-0547">Nucleotide-binding</keyword>
<dbReference type="PANTHER" id="PTHR15440">
    <property type="entry name" value="XRP2 PROTEIN"/>
    <property type="match status" value="1"/>
</dbReference>
<dbReference type="PANTHER" id="PTHR15440:SF0">
    <property type="entry name" value="PROTEIN XRP2"/>
    <property type="match status" value="1"/>
</dbReference>
<dbReference type="GO" id="GO:1990075">
    <property type="term" value="C:periciliary membrane compartment"/>
    <property type="evidence" value="ECO:0007669"/>
    <property type="project" value="TreeGrafter"/>
</dbReference>
<evidence type="ECO:0000256" key="1">
    <source>
        <dbReference type="ARBA" id="ARBA00008848"/>
    </source>
</evidence>
<dbReference type="Gene3D" id="2.160.20.70">
    <property type="match status" value="1"/>
</dbReference>
<dbReference type="EMBL" id="AUPL01002980">
    <property type="protein sequence ID" value="ESL09302.1"/>
    <property type="molecule type" value="Genomic_DNA"/>
</dbReference>
<proteinExistence type="inferred from homology"/>
<evidence type="ECO:0000313" key="5">
    <source>
        <dbReference type="EMBL" id="ESL09302.1"/>
    </source>
</evidence>
<evidence type="ECO:0000259" key="4">
    <source>
        <dbReference type="PROSITE" id="PS51329"/>
    </source>
</evidence>
<evidence type="ECO:0000256" key="3">
    <source>
        <dbReference type="SAM" id="MobiDB-lite"/>
    </source>
</evidence>
<comment type="similarity">
    <text evidence="1">Belongs to the TBCC family.</text>
</comment>
<dbReference type="VEuPathDB" id="TriTrypDB:TRSC58_02980"/>
<keyword evidence="6" id="KW-1185">Reference proteome</keyword>
<dbReference type="OrthoDB" id="194775at2759"/>
<dbReference type="InterPro" id="IPR012945">
    <property type="entry name" value="Tubulin-bd_cofactor_C_dom"/>
</dbReference>
<evidence type="ECO:0000313" key="6">
    <source>
        <dbReference type="Proteomes" id="UP000031737"/>
    </source>
</evidence>
<dbReference type="InterPro" id="IPR039093">
    <property type="entry name" value="XRP2"/>
</dbReference>
<comment type="caution">
    <text evidence="5">The sequence shown here is derived from an EMBL/GenBank/DDBJ whole genome shotgun (WGS) entry which is preliminary data.</text>
</comment>
<feature type="region of interest" description="Disordered" evidence="3">
    <location>
        <begin position="456"/>
        <end position="490"/>
    </location>
</feature>
<feature type="compositionally biased region" description="Acidic residues" evidence="3">
    <location>
        <begin position="466"/>
        <end position="490"/>
    </location>
</feature>
<organism evidence="5 6">
    <name type="scientific">Trypanosoma rangeli SC58</name>
    <dbReference type="NCBI Taxonomy" id="429131"/>
    <lineage>
        <taxon>Eukaryota</taxon>
        <taxon>Discoba</taxon>
        <taxon>Euglenozoa</taxon>
        <taxon>Kinetoplastea</taxon>
        <taxon>Metakinetoplastina</taxon>
        <taxon>Trypanosomatida</taxon>
        <taxon>Trypanosomatidae</taxon>
        <taxon>Trypanosoma</taxon>
        <taxon>Herpetosoma</taxon>
    </lineage>
</organism>
<dbReference type="GO" id="GO:0005929">
    <property type="term" value="C:cilium"/>
    <property type="evidence" value="ECO:0007669"/>
    <property type="project" value="TreeGrafter"/>
</dbReference>
<dbReference type="GO" id="GO:0000166">
    <property type="term" value="F:nucleotide binding"/>
    <property type="evidence" value="ECO:0007669"/>
    <property type="project" value="UniProtKB-KW"/>
</dbReference>
<dbReference type="InterPro" id="IPR006599">
    <property type="entry name" value="CARP_motif"/>
</dbReference>
<feature type="region of interest" description="Disordered" evidence="3">
    <location>
        <begin position="372"/>
        <end position="434"/>
    </location>
</feature>
<dbReference type="SMART" id="SM00673">
    <property type="entry name" value="CARP"/>
    <property type="match status" value="2"/>
</dbReference>
<name>A0A061J7M5_TRYRA</name>
<dbReference type="GO" id="GO:0006892">
    <property type="term" value="P:post-Golgi vesicle-mediated transport"/>
    <property type="evidence" value="ECO:0007669"/>
    <property type="project" value="TreeGrafter"/>
</dbReference>
<evidence type="ECO:0000256" key="2">
    <source>
        <dbReference type="ARBA" id="ARBA00022741"/>
    </source>
</evidence>
<dbReference type="Proteomes" id="UP000031737">
    <property type="component" value="Unassembled WGS sequence"/>
</dbReference>
<dbReference type="Pfam" id="PF07986">
    <property type="entry name" value="TBCC"/>
    <property type="match status" value="1"/>
</dbReference>
<dbReference type="GO" id="GO:0005096">
    <property type="term" value="F:GTPase activator activity"/>
    <property type="evidence" value="ECO:0007669"/>
    <property type="project" value="InterPro"/>
</dbReference>
<dbReference type="AlphaFoldDB" id="A0A061J7M5"/>
<gene>
    <name evidence="5" type="ORF">TRSC58_02980</name>
</gene>
<protein>
    <recommendedName>
        <fullName evidence="4">C-CAP/cofactor C-like domain-containing protein</fullName>
    </recommendedName>
</protein>
<accession>A0A061J7M5</accession>
<dbReference type="PROSITE" id="PS51329">
    <property type="entry name" value="C_CAP_COFACTOR_C"/>
    <property type="match status" value="1"/>
</dbReference>